<dbReference type="AlphaFoldDB" id="D5MGG9"/>
<dbReference type="EMBL" id="FP565575">
    <property type="protein sequence ID" value="CBE68850.1"/>
    <property type="molecule type" value="Genomic_DNA"/>
</dbReference>
<dbReference type="InterPro" id="IPR008538">
    <property type="entry name" value="Uma2"/>
</dbReference>
<dbReference type="KEGG" id="mox:DAMO_1792"/>
<protein>
    <recommendedName>
        <fullName evidence="1">Putative restriction endonuclease domain-containing protein</fullName>
    </recommendedName>
</protein>
<gene>
    <name evidence="2" type="ORF">DAMO_1792</name>
</gene>
<dbReference type="Proteomes" id="UP000006898">
    <property type="component" value="Chromosome"/>
</dbReference>
<dbReference type="PANTHER" id="PTHR35400">
    <property type="entry name" value="SLR1083 PROTEIN"/>
    <property type="match status" value="1"/>
</dbReference>
<dbReference type="HOGENOM" id="CLU_076312_2_0_0"/>
<dbReference type="InterPro" id="IPR012296">
    <property type="entry name" value="Nuclease_put_TT1808"/>
</dbReference>
<sequence>MGTQTVQTRRFSRQDYERLVAEGFFHPEERLELVDGELMMMTPQGSRHATAVCLAESALRSLFGAGSSVRVQLPLALDPDSEPEPDLAVVVGSPRDYRDAHPQTAVLIVEVTDTTPSYDRERKARLYAKAGIPEYWIVNLLEGYVEIYRHPAIVSSSGAAYQSRSVASSSDTISPLAAPERSLMVADLLP</sequence>
<dbReference type="STRING" id="671143.DAMO_1792"/>
<dbReference type="InterPro" id="IPR011335">
    <property type="entry name" value="Restrct_endonuc-II-like"/>
</dbReference>
<organism evidence="2 3">
    <name type="scientific">Methylomirabilis oxygeniifera</name>
    <dbReference type="NCBI Taxonomy" id="671143"/>
    <lineage>
        <taxon>Bacteria</taxon>
        <taxon>Candidatus Methylomirabilota</taxon>
        <taxon>Candidatus Methylomirabilia</taxon>
        <taxon>Candidatus Methylomirabilales</taxon>
        <taxon>Candidatus Methylomirabilaceae</taxon>
        <taxon>Candidatus Methylomirabilis</taxon>
    </lineage>
</organism>
<accession>D5MGG9</accession>
<evidence type="ECO:0000313" key="3">
    <source>
        <dbReference type="Proteomes" id="UP000006898"/>
    </source>
</evidence>
<dbReference type="Pfam" id="PF05685">
    <property type="entry name" value="Uma2"/>
    <property type="match status" value="1"/>
</dbReference>
<evidence type="ECO:0000313" key="2">
    <source>
        <dbReference type="EMBL" id="CBE68850.1"/>
    </source>
</evidence>
<proteinExistence type="predicted"/>
<dbReference type="PANTHER" id="PTHR35400:SF1">
    <property type="entry name" value="SLR1083 PROTEIN"/>
    <property type="match status" value="1"/>
</dbReference>
<dbReference type="eggNOG" id="COG4636">
    <property type="taxonomic scope" value="Bacteria"/>
</dbReference>
<dbReference type="Gene3D" id="3.90.1570.10">
    <property type="entry name" value="tt1808, chain A"/>
    <property type="match status" value="1"/>
</dbReference>
<name>D5MGG9_METO1</name>
<dbReference type="SUPFAM" id="SSF52980">
    <property type="entry name" value="Restriction endonuclease-like"/>
    <property type="match status" value="1"/>
</dbReference>
<dbReference type="CDD" id="cd06260">
    <property type="entry name" value="DUF820-like"/>
    <property type="match status" value="1"/>
</dbReference>
<feature type="domain" description="Putative restriction endonuclease" evidence="1">
    <location>
        <begin position="14"/>
        <end position="183"/>
    </location>
</feature>
<dbReference type="PATRIC" id="fig|671143.5.peg.1590"/>
<reference evidence="2 3" key="1">
    <citation type="journal article" date="2010" name="Nature">
        <title>Nitrite-driven anaerobic methane oxidation by oxygenic bacteria.</title>
        <authorList>
            <person name="Ettwig K.F."/>
            <person name="Butler M.K."/>
            <person name="Le Paslier D."/>
            <person name="Pelletier E."/>
            <person name="Mangenot S."/>
            <person name="Kuypers M.M.M."/>
            <person name="Schreiber F."/>
            <person name="Dutilh B.E."/>
            <person name="Zedelius J."/>
            <person name="de Beer D."/>
            <person name="Gloerich J."/>
            <person name="Wessels H.J.C.T."/>
            <person name="van Allen T."/>
            <person name="Luesken F."/>
            <person name="Wu M."/>
            <person name="van de Pas-Schoonen K.T."/>
            <person name="Op den Camp H.J.M."/>
            <person name="Janssen-Megens E.M."/>
            <person name="Francoijs K-J."/>
            <person name="Stunnenberg H."/>
            <person name="Weissenbach J."/>
            <person name="Jetten M.S.M."/>
            <person name="Strous M."/>
        </authorList>
    </citation>
    <scope>NUCLEOTIDE SEQUENCE [LARGE SCALE GENOMIC DNA]</scope>
</reference>
<evidence type="ECO:0000259" key="1">
    <source>
        <dbReference type="Pfam" id="PF05685"/>
    </source>
</evidence>